<dbReference type="Proteomes" id="UP000004471">
    <property type="component" value="Unassembled WGS sequence"/>
</dbReference>
<feature type="non-terminal residue" evidence="2">
    <location>
        <position position="74"/>
    </location>
</feature>
<proteinExistence type="predicted"/>
<organism evidence="2 3">
    <name type="scientific">Pseudomonas syringae pv. japonica str. M301072</name>
    <dbReference type="NCBI Taxonomy" id="629262"/>
    <lineage>
        <taxon>Bacteria</taxon>
        <taxon>Pseudomonadati</taxon>
        <taxon>Pseudomonadota</taxon>
        <taxon>Gammaproteobacteria</taxon>
        <taxon>Pseudomonadales</taxon>
        <taxon>Pseudomonadaceae</taxon>
        <taxon>Pseudomonas</taxon>
        <taxon>Pseudomonas syringae</taxon>
    </lineage>
</organism>
<gene>
    <name evidence="2" type="ORF">PSYJA_39835</name>
</gene>
<evidence type="ECO:0000313" key="2">
    <source>
        <dbReference type="EMBL" id="EGH34795.1"/>
    </source>
</evidence>
<dbReference type="EMBL" id="AEAH01002899">
    <property type="protein sequence ID" value="EGH34795.1"/>
    <property type="molecule type" value="Genomic_DNA"/>
</dbReference>
<dbReference type="Gene3D" id="3.30.559.30">
    <property type="entry name" value="Nonribosomal peptide synthetase, condensation domain"/>
    <property type="match status" value="1"/>
</dbReference>
<dbReference type="AlphaFoldDB" id="F3FX53"/>
<evidence type="ECO:0000313" key="3">
    <source>
        <dbReference type="Proteomes" id="UP000004471"/>
    </source>
</evidence>
<evidence type="ECO:0000259" key="1">
    <source>
        <dbReference type="Pfam" id="PF00668"/>
    </source>
</evidence>
<dbReference type="InterPro" id="IPR001242">
    <property type="entry name" value="Condensation_dom"/>
</dbReference>
<dbReference type="Pfam" id="PF00668">
    <property type="entry name" value="Condensation"/>
    <property type="match status" value="1"/>
</dbReference>
<name>F3FX53_PSESX</name>
<dbReference type="SUPFAM" id="SSF52777">
    <property type="entry name" value="CoA-dependent acyltransferases"/>
    <property type="match status" value="1"/>
</dbReference>
<accession>F3FX53</accession>
<protein>
    <submittedName>
        <fullName evidence="2">Amino acid adenylation</fullName>
    </submittedName>
</protein>
<dbReference type="HOGENOM" id="CLU_2693779_0_0_6"/>
<dbReference type="GO" id="GO:0003824">
    <property type="term" value="F:catalytic activity"/>
    <property type="evidence" value="ECO:0007669"/>
    <property type="project" value="InterPro"/>
</dbReference>
<feature type="domain" description="Condensation" evidence="1">
    <location>
        <begin position="2"/>
        <end position="71"/>
    </location>
</feature>
<sequence length="74" mass="7852">TDRPRPAQQDFAGASLAVQLNARLTADLRQLAQRQGVTLYMALMTAWATTLTRLSGQAEVVIGSPVAGRGRSGL</sequence>
<comment type="caution">
    <text evidence="2">The sequence shown here is derived from an EMBL/GenBank/DDBJ whole genome shotgun (WGS) entry which is preliminary data.</text>
</comment>
<reference evidence="2 3" key="1">
    <citation type="journal article" date="2011" name="PLoS Pathog.">
        <title>Dynamic evolution of pathogenicity revealed by sequencing and comparative genomics of 19 Pseudomonas syringae isolates.</title>
        <authorList>
            <person name="Baltrus D.A."/>
            <person name="Nishimura M.T."/>
            <person name="Romanchuk A."/>
            <person name="Chang J.H."/>
            <person name="Mukhtar M.S."/>
            <person name="Cherkis K."/>
            <person name="Roach J."/>
            <person name="Grant S.R."/>
            <person name="Jones C.D."/>
            <person name="Dangl J.L."/>
        </authorList>
    </citation>
    <scope>NUCLEOTIDE SEQUENCE [LARGE SCALE GENOMIC DNA]</scope>
    <source>
        <strain evidence="3">M301072PT</strain>
    </source>
</reference>
<feature type="non-terminal residue" evidence="2">
    <location>
        <position position="1"/>
    </location>
</feature>